<comment type="caution">
    <text evidence="1">The sequence shown here is derived from an EMBL/GenBank/DDBJ whole genome shotgun (WGS) entry which is preliminary data.</text>
</comment>
<dbReference type="RefSeq" id="WP_183274627.1">
    <property type="nucleotide sequence ID" value="NZ_JACHXV010000001.1"/>
</dbReference>
<gene>
    <name evidence="1" type="ORF">FHR90_000295</name>
</gene>
<evidence type="ECO:0000313" key="2">
    <source>
        <dbReference type="Proteomes" id="UP000557688"/>
    </source>
</evidence>
<dbReference type="Proteomes" id="UP000557688">
    <property type="component" value="Unassembled WGS sequence"/>
</dbReference>
<evidence type="ECO:0000313" key="1">
    <source>
        <dbReference type="EMBL" id="MBB3172489.1"/>
    </source>
</evidence>
<keyword evidence="2" id="KW-1185">Reference proteome</keyword>
<organism evidence="1 2">
    <name type="scientific">Endobacter medicaginis</name>
    <dbReference type="NCBI Taxonomy" id="1181271"/>
    <lineage>
        <taxon>Bacteria</taxon>
        <taxon>Pseudomonadati</taxon>
        <taxon>Pseudomonadota</taxon>
        <taxon>Alphaproteobacteria</taxon>
        <taxon>Acetobacterales</taxon>
        <taxon>Acetobacteraceae</taxon>
        <taxon>Endobacter</taxon>
    </lineage>
</organism>
<dbReference type="Gene3D" id="1.10.10.1320">
    <property type="entry name" value="Anti-sigma factor, zinc-finger domain"/>
    <property type="match status" value="1"/>
</dbReference>
<dbReference type="EMBL" id="JACHXV010000001">
    <property type="protein sequence ID" value="MBB3172489.1"/>
    <property type="molecule type" value="Genomic_DNA"/>
</dbReference>
<dbReference type="AlphaFoldDB" id="A0A839UYX2"/>
<name>A0A839UYX2_9PROT</name>
<protein>
    <submittedName>
        <fullName evidence="1">Anti-sigma factor RsiW</fullName>
    </submittedName>
</protein>
<proteinExistence type="predicted"/>
<reference evidence="1 2" key="1">
    <citation type="submission" date="2020-08" db="EMBL/GenBank/DDBJ databases">
        <title>Genomic Encyclopedia of Type Strains, Phase III (KMG-III): the genomes of soil and plant-associated and newly described type strains.</title>
        <authorList>
            <person name="Whitman W."/>
        </authorList>
    </citation>
    <scope>NUCLEOTIDE SEQUENCE [LARGE SCALE GENOMIC DNA]</scope>
    <source>
        <strain evidence="1 2">CECT 8088</strain>
    </source>
</reference>
<sequence>MSACPDRLLLLHGLSDGELDAANTLAIETHLRSCEGCAAEYERITALRARIARAGVRYPAPESLGRAIGQAIAPLPPAPSLQRGWVGTATGALGGLAAGIALMLAWPSRQPGADALPSELVADHVRSLLAGHLTDVQTSDQHLVKPWFNGRIDFAPAVPELSADGFPLAGGRLDYVDGRTVAAIVYHRRLHSINLFVWPFSGDAPSGVSVRHDDGFNLVHWAQGGLGYWAVSDLNTKELLQFQQSFASRSIG</sequence>
<accession>A0A839UYX2</accession>
<dbReference type="InterPro" id="IPR041916">
    <property type="entry name" value="Anti_sigma_zinc_sf"/>
</dbReference>